<dbReference type="Gene3D" id="1.10.8.430">
    <property type="entry name" value="Helical domain of apoptotic protease-activating factors"/>
    <property type="match status" value="1"/>
</dbReference>
<dbReference type="InterPro" id="IPR027417">
    <property type="entry name" value="P-loop_NTPase"/>
</dbReference>
<proteinExistence type="predicted"/>
<evidence type="ECO:0008006" key="5">
    <source>
        <dbReference type="Google" id="ProtNLM"/>
    </source>
</evidence>
<name>A0ABQ8B862_BRANA</name>
<dbReference type="Gene3D" id="1.10.10.10">
    <property type="entry name" value="Winged helix-like DNA-binding domain superfamily/Winged helix DNA-binding domain"/>
    <property type="match status" value="1"/>
</dbReference>
<evidence type="ECO:0000313" key="3">
    <source>
        <dbReference type="EMBL" id="KAH0900903.1"/>
    </source>
</evidence>
<dbReference type="PANTHER" id="PTHR36766">
    <property type="entry name" value="PLANT BROAD-SPECTRUM MILDEW RESISTANCE PROTEIN RPW8"/>
    <property type="match status" value="1"/>
</dbReference>
<accession>A0ABQ8B862</accession>
<dbReference type="SUPFAM" id="SSF52540">
    <property type="entry name" value="P-loop containing nucleoside triphosphate hydrolases"/>
    <property type="match status" value="1"/>
</dbReference>
<dbReference type="InterPro" id="IPR036388">
    <property type="entry name" value="WH-like_DNA-bd_sf"/>
</dbReference>
<dbReference type="PANTHER" id="PTHR36766:SF30">
    <property type="entry name" value="TIR-NBS TYPE DISEASE RESISTANCE PROTEIN-RELATED"/>
    <property type="match status" value="1"/>
</dbReference>
<dbReference type="PRINTS" id="PR00364">
    <property type="entry name" value="DISEASERSIST"/>
</dbReference>
<comment type="caution">
    <text evidence="3">The sequence shown here is derived from an EMBL/GenBank/DDBJ whole genome shotgun (WGS) entry which is preliminary data.</text>
</comment>
<keyword evidence="4" id="KW-1185">Reference proteome</keyword>
<evidence type="ECO:0000256" key="1">
    <source>
        <dbReference type="ARBA" id="ARBA00022821"/>
    </source>
</evidence>
<gene>
    <name evidence="3" type="ORF">HID58_040406</name>
</gene>
<reference evidence="3 4" key="1">
    <citation type="submission" date="2021-05" db="EMBL/GenBank/DDBJ databases">
        <title>Genome Assembly of Synthetic Allotetraploid Brassica napus Reveals Homoeologous Exchanges between Subgenomes.</title>
        <authorList>
            <person name="Davis J.T."/>
        </authorList>
    </citation>
    <scope>NUCLEOTIDE SEQUENCE [LARGE SCALE GENOMIC DNA]</scope>
    <source>
        <strain evidence="4">cv. Da-Ae</strain>
        <tissue evidence="3">Seedling</tissue>
    </source>
</reference>
<evidence type="ECO:0000256" key="2">
    <source>
        <dbReference type="SAM" id="MobiDB-lite"/>
    </source>
</evidence>
<feature type="region of interest" description="Disordered" evidence="2">
    <location>
        <begin position="22"/>
        <end position="60"/>
    </location>
</feature>
<dbReference type="InterPro" id="IPR042197">
    <property type="entry name" value="Apaf_helical"/>
</dbReference>
<organism evidence="3 4">
    <name type="scientific">Brassica napus</name>
    <name type="common">Rape</name>
    <dbReference type="NCBI Taxonomy" id="3708"/>
    <lineage>
        <taxon>Eukaryota</taxon>
        <taxon>Viridiplantae</taxon>
        <taxon>Streptophyta</taxon>
        <taxon>Embryophyta</taxon>
        <taxon>Tracheophyta</taxon>
        <taxon>Spermatophyta</taxon>
        <taxon>Magnoliopsida</taxon>
        <taxon>eudicotyledons</taxon>
        <taxon>Gunneridae</taxon>
        <taxon>Pentapetalae</taxon>
        <taxon>rosids</taxon>
        <taxon>malvids</taxon>
        <taxon>Brassicales</taxon>
        <taxon>Brassicaceae</taxon>
        <taxon>Brassiceae</taxon>
        <taxon>Brassica</taxon>
    </lineage>
</organism>
<dbReference type="EMBL" id="JAGKQM010000011">
    <property type="protein sequence ID" value="KAH0900903.1"/>
    <property type="molecule type" value="Genomic_DNA"/>
</dbReference>
<keyword evidence="1" id="KW-0611">Plant defense</keyword>
<sequence>MANELLKQLVLDLRQRMELQKHRRETHHLDRDHPAYDPGDTVQRRGAYSSPSSSKTRNSLRKMEKLGKSISDFMKNHIFVHILADVHQPRANNADVRFDRVERSLTGLAEQLGSMKIGGGGMIRDAMQIAEAAMEIETSDGDEKFGVGLEMGKRKVGLVEWVVSVRPLLLETLSVSVTMKSDYDGGVKTKKLVILDDVWTREALDHLTSNLPGCTTLVVSRSKLVEPNATYDVEVLREYEAISLICLCAFGQKSVPPGFDKDLVKKVAGECKGLPLALKVTGASLKDRPEQYWQGALLRLSRGEPTDETHETRLLHRMEASLEDLDSTARECFLDLGAFPKDRKIPVDVLINMWTEMHDLDELGSLYASYYDVFVTHHDVLREREMGDMHWSNFDMDFPKAEILILNFSSDKFCLLSSAR</sequence>
<evidence type="ECO:0000313" key="4">
    <source>
        <dbReference type="Proteomes" id="UP000824890"/>
    </source>
</evidence>
<protein>
    <recommendedName>
        <fullName evidence="5">NB-ARC domain-containing protein</fullName>
    </recommendedName>
</protein>
<dbReference type="Proteomes" id="UP000824890">
    <property type="component" value="Unassembled WGS sequence"/>
</dbReference>